<dbReference type="PATRIC" id="fig|29540.5.peg.3139"/>
<evidence type="ECO:0000256" key="1">
    <source>
        <dbReference type="ARBA" id="ARBA00023015"/>
    </source>
</evidence>
<protein>
    <submittedName>
        <fullName evidence="5">DNA binding protein</fullName>
    </submittedName>
</protein>
<dbReference type="eggNOG" id="arCOG02274">
    <property type="taxonomic scope" value="Archaea"/>
</dbReference>
<evidence type="ECO:0000313" key="5">
    <source>
        <dbReference type="EMBL" id="ELY99251.1"/>
    </source>
</evidence>
<dbReference type="Pfam" id="PF04967">
    <property type="entry name" value="HTH_10"/>
    <property type="match status" value="1"/>
</dbReference>
<dbReference type="Proteomes" id="UP000011554">
    <property type="component" value="Unassembled WGS sequence"/>
</dbReference>
<dbReference type="RefSeq" id="WP_006110154.1">
    <property type="nucleotide sequence ID" value="NZ_AOIO01000034.1"/>
</dbReference>
<dbReference type="InterPro" id="IPR056493">
    <property type="entry name" value="HVO_0513_N"/>
</dbReference>
<evidence type="ECO:0000259" key="4">
    <source>
        <dbReference type="Pfam" id="PF24278"/>
    </source>
</evidence>
<dbReference type="AlphaFoldDB" id="M0ALN0"/>
<dbReference type="Gene3D" id="1.10.10.10">
    <property type="entry name" value="Winged helix-like DNA-binding domain superfamily/Winged helix DNA-binding domain"/>
    <property type="match status" value="1"/>
</dbReference>
<dbReference type="Pfam" id="PF24278">
    <property type="entry name" value="HVO_0513_N"/>
    <property type="match status" value="1"/>
</dbReference>
<feature type="domain" description="HVO-0513-like N-terminal" evidence="4">
    <location>
        <begin position="2"/>
        <end position="117"/>
    </location>
</feature>
<dbReference type="PANTHER" id="PTHR34236">
    <property type="entry name" value="DIMETHYL SULFOXIDE REDUCTASE TRANSCRIPTIONAL ACTIVATOR"/>
    <property type="match status" value="1"/>
</dbReference>
<dbReference type="PANTHER" id="PTHR34236:SF1">
    <property type="entry name" value="DIMETHYL SULFOXIDE REDUCTASE TRANSCRIPTIONAL ACTIVATOR"/>
    <property type="match status" value="1"/>
</dbReference>
<dbReference type="EMBL" id="AOIO01000034">
    <property type="protein sequence ID" value="ELY99251.1"/>
    <property type="molecule type" value="Genomic_DNA"/>
</dbReference>
<name>M0ALN0_NATA1</name>
<comment type="caution">
    <text evidence="5">The sequence shown here is derived from an EMBL/GenBank/DDBJ whole genome shotgun (WGS) entry which is preliminary data.</text>
</comment>
<dbReference type="InterPro" id="IPR007050">
    <property type="entry name" value="HTH_bacterioopsin"/>
</dbReference>
<evidence type="ECO:0000256" key="2">
    <source>
        <dbReference type="ARBA" id="ARBA00023163"/>
    </source>
</evidence>
<evidence type="ECO:0000313" key="6">
    <source>
        <dbReference type="Proteomes" id="UP000011554"/>
    </source>
</evidence>
<keyword evidence="6" id="KW-1185">Reference proteome</keyword>
<gene>
    <name evidence="5" type="ORF">C481_15410</name>
</gene>
<accession>M0ALN0</accession>
<feature type="domain" description="HTH bat-type" evidence="3">
    <location>
        <begin position="128"/>
        <end position="180"/>
    </location>
</feature>
<dbReference type="InterPro" id="IPR036388">
    <property type="entry name" value="WH-like_DNA-bd_sf"/>
</dbReference>
<dbReference type="OrthoDB" id="165911at2157"/>
<organism evidence="5 6">
    <name type="scientific">Natrialba asiatica (strain ATCC 700177 / DSM 12278 / JCM 9576 / FERM P-10747 / NBRC 102637 / 172P1)</name>
    <dbReference type="NCBI Taxonomy" id="29540"/>
    <lineage>
        <taxon>Archaea</taxon>
        <taxon>Methanobacteriati</taxon>
        <taxon>Methanobacteriota</taxon>
        <taxon>Stenosarchaea group</taxon>
        <taxon>Halobacteria</taxon>
        <taxon>Halobacteriales</taxon>
        <taxon>Natrialbaceae</taxon>
        <taxon>Natrialba</taxon>
    </lineage>
</organism>
<reference evidence="5 6" key="1">
    <citation type="journal article" date="2014" name="PLoS Genet.">
        <title>Phylogenetically driven sequencing of extremely halophilic archaea reveals strategies for static and dynamic osmo-response.</title>
        <authorList>
            <person name="Becker E.A."/>
            <person name="Seitzer P.M."/>
            <person name="Tritt A."/>
            <person name="Larsen D."/>
            <person name="Krusor M."/>
            <person name="Yao A.I."/>
            <person name="Wu D."/>
            <person name="Madern D."/>
            <person name="Eisen J.A."/>
            <person name="Darling A.E."/>
            <person name="Facciotti M.T."/>
        </authorList>
    </citation>
    <scope>NUCLEOTIDE SEQUENCE [LARGE SCALE GENOMIC DNA]</scope>
    <source>
        <strain evidence="5 6">DSM 12278</strain>
    </source>
</reference>
<proteinExistence type="predicted"/>
<keyword evidence="2" id="KW-0804">Transcription</keyword>
<keyword evidence="1" id="KW-0805">Transcription regulation</keyword>
<evidence type="ECO:0000259" key="3">
    <source>
        <dbReference type="Pfam" id="PF04967"/>
    </source>
</evidence>
<sequence length="189" mass="21009">MRVFRDGTSLELDYVDGDIDELVAELEDGPDYVQYEVCERDGRQGYVYIRGRPDEHLCRLYELLGTHSLLIDLPIRFGGGSDVTVRIVGYERGLSDAYQAFPEEIRAQTTIEQVGTYIPDAPEMQTLLTPRQREVIEAAVAVGYYATPRTATAIDVAERVGCARSTASEHLRNSEARLMTAVSASSQAE</sequence>